<dbReference type="Pfam" id="PF08712">
    <property type="entry name" value="Nfu_N"/>
    <property type="match status" value="1"/>
</dbReference>
<dbReference type="InterPro" id="IPR014824">
    <property type="entry name" value="Nfu/NifU_N"/>
</dbReference>
<dbReference type="InterPro" id="IPR036498">
    <property type="entry name" value="Nfu/NifU_N_sf"/>
</dbReference>
<name>H5SPR6_9BACT</name>
<sequence length="198" mass="21893">MDEIKIMAEIQPDPSKCRFTVDRPVYEGAAYFRSREEARGSPLAEAIFAVSDQISAVLISGNIITVTKEDFEDWVPVARQIGAAIRQVLRSGVPPVSEEVRARRASSEEIRRKVQELLDNYINPAVAAHGGFVELIDVIDQDVFLRMGGGCQGCGAANITLKMGIEEIIREHIPEVGNIFDTTDHAAGRNPYYSPYGW</sequence>
<dbReference type="Gene3D" id="3.30.1370.70">
    <property type="entry name" value="Scaffold protein Nfu/NifU, N-terminal domain"/>
    <property type="match status" value="1"/>
</dbReference>
<gene>
    <name evidence="2" type="ORF">HGMM_F54F02C35</name>
</gene>
<dbReference type="SUPFAM" id="SSF117916">
    <property type="entry name" value="Fe-S cluster assembly (FSCA) domain-like"/>
    <property type="match status" value="1"/>
</dbReference>
<dbReference type="InterPro" id="IPR001075">
    <property type="entry name" value="NIF_FeS_clus_asmbl_NifU_C"/>
</dbReference>
<accession>H5SPR6</accession>
<dbReference type="GO" id="GO:0005506">
    <property type="term" value="F:iron ion binding"/>
    <property type="evidence" value="ECO:0007669"/>
    <property type="project" value="InterPro"/>
</dbReference>
<dbReference type="GO" id="GO:0016226">
    <property type="term" value="P:iron-sulfur cluster assembly"/>
    <property type="evidence" value="ECO:0007669"/>
    <property type="project" value="InterPro"/>
</dbReference>
<dbReference type="EMBL" id="AP011794">
    <property type="protein sequence ID" value="BAL58152.1"/>
    <property type="molecule type" value="Genomic_DNA"/>
</dbReference>
<reference evidence="2" key="1">
    <citation type="journal article" date="2005" name="Environ. Microbiol.">
        <title>Genetic and functional properties of uncultivated thermophilic crenarchaeotes from a subsurface gold mine as revealed by analysis of genome fragments.</title>
        <authorList>
            <person name="Nunoura T."/>
            <person name="Hirayama H."/>
            <person name="Takami H."/>
            <person name="Oida H."/>
            <person name="Nishi S."/>
            <person name="Shimamura S."/>
            <person name="Suzuki Y."/>
            <person name="Inagaki F."/>
            <person name="Takai K."/>
            <person name="Nealson K.H."/>
            <person name="Horikoshi K."/>
        </authorList>
    </citation>
    <scope>NUCLEOTIDE SEQUENCE</scope>
</reference>
<feature type="domain" description="Scaffold protein Nfu/NifU N-terminal" evidence="1">
    <location>
        <begin position="6"/>
        <end position="92"/>
    </location>
</feature>
<dbReference type="SMART" id="SM00932">
    <property type="entry name" value="Nfu_N"/>
    <property type="match status" value="1"/>
</dbReference>
<reference evidence="2" key="2">
    <citation type="journal article" date="2012" name="PLoS ONE">
        <title>A Deeply Branching Thermophilic Bacterium with an Ancient Acetyl-CoA Pathway Dominates a Subsurface Ecosystem.</title>
        <authorList>
            <person name="Takami H."/>
            <person name="Noguchi H."/>
            <person name="Takaki Y."/>
            <person name="Uchiyama I."/>
            <person name="Toyoda A."/>
            <person name="Nishi S."/>
            <person name="Chee G.-J."/>
            <person name="Arai W."/>
            <person name="Nunoura T."/>
            <person name="Itoh T."/>
            <person name="Hattori M."/>
            <person name="Takai K."/>
        </authorList>
    </citation>
    <scope>NUCLEOTIDE SEQUENCE</scope>
</reference>
<dbReference type="SUPFAM" id="SSF110836">
    <property type="entry name" value="Hypothetical protein SAV1430"/>
    <property type="match status" value="1"/>
</dbReference>
<evidence type="ECO:0000313" key="2">
    <source>
        <dbReference type="EMBL" id="BAL58152.1"/>
    </source>
</evidence>
<dbReference type="Gene3D" id="3.30.300.130">
    <property type="entry name" value="Fe-S cluster assembly (FSCA)"/>
    <property type="match status" value="1"/>
</dbReference>
<proteinExistence type="predicted"/>
<organism evidence="2">
    <name type="scientific">uncultured Acidobacteriota bacterium</name>
    <dbReference type="NCBI Taxonomy" id="171953"/>
    <lineage>
        <taxon>Bacteria</taxon>
        <taxon>Pseudomonadati</taxon>
        <taxon>Acidobacteriota</taxon>
        <taxon>environmental samples</taxon>
    </lineage>
</organism>
<protein>
    <submittedName>
        <fullName evidence="2">Nitrogen fixation protein NifU</fullName>
    </submittedName>
</protein>
<dbReference type="AlphaFoldDB" id="H5SPR6"/>
<dbReference type="GO" id="GO:0051536">
    <property type="term" value="F:iron-sulfur cluster binding"/>
    <property type="evidence" value="ECO:0007669"/>
    <property type="project" value="InterPro"/>
</dbReference>
<dbReference type="PANTHER" id="PTHR11178">
    <property type="entry name" value="IRON-SULFUR CLUSTER SCAFFOLD PROTEIN NFU-RELATED"/>
    <property type="match status" value="1"/>
</dbReference>
<evidence type="ECO:0000259" key="1">
    <source>
        <dbReference type="SMART" id="SM00932"/>
    </source>
</evidence>
<dbReference type="Pfam" id="PF01106">
    <property type="entry name" value="NifU"/>
    <property type="match status" value="1"/>
</dbReference>
<dbReference type="InterPro" id="IPR034904">
    <property type="entry name" value="FSCA_dom_sf"/>
</dbReference>